<protein>
    <submittedName>
        <fullName evidence="4">VWA domain-containing protein</fullName>
    </submittedName>
</protein>
<feature type="compositionally biased region" description="Basic and acidic residues" evidence="1">
    <location>
        <begin position="27"/>
        <end position="44"/>
    </location>
</feature>
<name>A0A5D4QPW1_9BACI</name>
<dbReference type="SMART" id="SM00327">
    <property type="entry name" value="VWA"/>
    <property type="match status" value="1"/>
</dbReference>
<dbReference type="Gene3D" id="3.40.50.410">
    <property type="entry name" value="von Willebrand factor, type A domain"/>
    <property type="match status" value="1"/>
</dbReference>
<organism evidence="4 5">
    <name type="scientific">Bacillus infantis</name>
    <dbReference type="NCBI Taxonomy" id="324767"/>
    <lineage>
        <taxon>Bacteria</taxon>
        <taxon>Bacillati</taxon>
        <taxon>Bacillota</taxon>
        <taxon>Bacilli</taxon>
        <taxon>Bacillales</taxon>
        <taxon>Bacillaceae</taxon>
        <taxon>Bacillus</taxon>
    </lineage>
</organism>
<gene>
    <name evidence="4" type="ORF">FZD51_24565</name>
</gene>
<comment type="caution">
    <text evidence="4">The sequence shown here is derived from an EMBL/GenBank/DDBJ whole genome shotgun (WGS) entry which is preliminary data.</text>
</comment>
<dbReference type="AlphaFoldDB" id="A0A5D4QPW1"/>
<feature type="region of interest" description="Disordered" evidence="1">
    <location>
        <begin position="24"/>
        <end position="61"/>
    </location>
</feature>
<dbReference type="InterPro" id="IPR036465">
    <property type="entry name" value="vWFA_dom_sf"/>
</dbReference>
<evidence type="ECO:0000313" key="4">
    <source>
        <dbReference type="EMBL" id="TYS41027.1"/>
    </source>
</evidence>
<dbReference type="Proteomes" id="UP000322139">
    <property type="component" value="Unassembled WGS sequence"/>
</dbReference>
<dbReference type="Pfam" id="PF13519">
    <property type="entry name" value="VWA_2"/>
    <property type="match status" value="1"/>
</dbReference>
<evidence type="ECO:0000259" key="3">
    <source>
        <dbReference type="PROSITE" id="PS50234"/>
    </source>
</evidence>
<keyword evidence="2" id="KW-0732">Signal</keyword>
<evidence type="ECO:0000313" key="5">
    <source>
        <dbReference type="Proteomes" id="UP000322139"/>
    </source>
</evidence>
<evidence type="ECO:0000256" key="1">
    <source>
        <dbReference type="SAM" id="MobiDB-lite"/>
    </source>
</evidence>
<feature type="domain" description="VWFA" evidence="3">
    <location>
        <begin position="153"/>
        <end position="346"/>
    </location>
</feature>
<sequence>MRKLSRILFAPLLIGSIISGCSASGGEEDKQVQKQEVQKEKADADQAVGTADNQSKLESPPLPVSLEEIFSYPEGSFSSEDLSIDTADTEAALNAVPAVPEDASDEEVREVFGYLYSLYKMKYQDPRAIMESASEVKGPESEGGSQESPASFNVEIVLDASGSMANKLGSKTRMELAKESIKEFASSLPEEANISLRVYGHKGTGSDSDKKMSCSSNELVYSPQPYNEGELNSALDKFNPAGWTPLAQSLIEAQKDLAQFEGQDNKNMVYVVSDGIETCDGNPVEAAKNLKDSGVAPVVNIIGFDVKGKDQQQLEEVAKAAGGTYQNVTSQQQLQNELNKAVEESLKWRTWYYEERMNSLEDFNTQKLDIRSIKNDWVKNHNIEKAKITTSLSQIKQKGKITDEQLSQLTDFRDDYYKSQRQVIDDLANVLIDAKQSDMESIRQQIDELYEKNVSN</sequence>
<feature type="signal peptide" evidence="2">
    <location>
        <begin position="1"/>
        <end position="23"/>
    </location>
</feature>
<dbReference type="RefSeq" id="WP_148977078.1">
    <property type="nucleotide sequence ID" value="NZ_JBNIKU010000022.1"/>
</dbReference>
<dbReference type="PROSITE" id="PS50234">
    <property type="entry name" value="VWFA"/>
    <property type="match status" value="1"/>
</dbReference>
<dbReference type="SUPFAM" id="SSF53300">
    <property type="entry name" value="vWA-like"/>
    <property type="match status" value="1"/>
</dbReference>
<evidence type="ECO:0000256" key="2">
    <source>
        <dbReference type="SAM" id="SignalP"/>
    </source>
</evidence>
<reference evidence="4 5" key="1">
    <citation type="submission" date="2019-08" db="EMBL/GenBank/DDBJ databases">
        <title>Bacillus genomes from the desert of Cuatro Cienegas, Coahuila.</title>
        <authorList>
            <person name="Olmedo-Alvarez G."/>
        </authorList>
    </citation>
    <scope>NUCLEOTIDE SEQUENCE [LARGE SCALE GENOMIC DNA]</scope>
    <source>
        <strain evidence="4 5">CH446_14T</strain>
    </source>
</reference>
<dbReference type="EMBL" id="VTER01000020">
    <property type="protein sequence ID" value="TYS41027.1"/>
    <property type="molecule type" value="Genomic_DNA"/>
</dbReference>
<feature type="chain" id="PRO_5022784510" evidence="2">
    <location>
        <begin position="24"/>
        <end position="456"/>
    </location>
</feature>
<proteinExistence type="predicted"/>
<accession>A0A5D4QPW1</accession>
<dbReference type="PROSITE" id="PS51257">
    <property type="entry name" value="PROKAR_LIPOPROTEIN"/>
    <property type="match status" value="1"/>
</dbReference>
<dbReference type="InterPro" id="IPR002035">
    <property type="entry name" value="VWF_A"/>
</dbReference>